<dbReference type="Gene3D" id="2.40.460.10">
    <property type="entry name" value="Biotin dependent carboxylase carboxyltransferase"/>
    <property type="match status" value="1"/>
</dbReference>
<evidence type="ECO:0000256" key="6">
    <source>
        <dbReference type="ARBA" id="ARBA00022832"/>
    </source>
</evidence>
<comment type="caution">
    <text evidence="21">The sequence shown here is derived from an EMBL/GenBank/DDBJ whole genome shotgun (WGS) entry which is preliminary data.</text>
</comment>
<evidence type="ECO:0000256" key="2">
    <source>
        <dbReference type="ARBA" id="ARBA00004956"/>
    </source>
</evidence>
<dbReference type="Pfam" id="PF21385">
    <property type="entry name" value="ACCA_BT"/>
    <property type="match status" value="1"/>
</dbReference>
<dbReference type="InterPro" id="IPR011762">
    <property type="entry name" value="COA_CT_N"/>
</dbReference>
<dbReference type="InterPro" id="IPR011763">
    <property type="entry name" value="COA_CT_C"/>
</dbReference>
<dbReference type="Proteomes" id="UP000824998">
    <property type="component" value="Unassembled WGS sequence"/>
</dbReference>
<feature type="domain" description="CoA carboxyltransferase C-terminal" evidence="20">
    <location>
        <begin position="1868"/>
        <end position="2183"/>
    </location>
</feature>
<keyword evidence="5 14" id="KW-0547">Nucleotide-binding</keyword>
<dbReference type="Pfam" id="PF02786">
    <property type="entry name" value="CPSase_L_D2"/>
    <property type="match status" value="1"/>
</dbReference>
<dbReference type="PROSITE" id="PS00866">
    <property type="entry name" value="CPSASE_1"/>
    <property type="match status" value="1"/>
</dbReference>
<dbReference type="EMBL" id="MU251966">
    <property type="protein sequence ID" value="KAG9228352.1"/>
    <property type="molecule type" value="Genomic_DNA"/>
</dbReference>
<evidence type="ECO:0000256" key="3">
    <source>
        <dbReference type="ARBA" id="ARBA00022516"/>
    </source>
</evidence>
<comment type="cofactor">
    <cofactor evidence="1">
        <name>biotin</name>
        <dbReference type="ChEBI" id="CHEBI:57586"/>
    </cofactor>
</comment>
<dbReference type="CDD" id="cd06850">
    <property type="entry name" value="biotinyl_domain"/>
    <property type="match status" value="1"/>
</dbReference>
<dbReference type="InterPro" id="IPR011054">
    <property type="entry name" value="Rudment_hybrid_motif"/>
</dbReference>
<dbReference type="InterPro" id="IPR001882">
    <property type="entry name" value="Biotin_BS"/>
</dbReference>
<evidence type="ECO:0000259" key="19">
    <source>
        <dbReference type="PROSITE" id="PS50980"/>
    </source>
</evidence>
<keyword evidence="7 14" id="KW-0067">ATP-binding</keyword>
<dbReference type="PROSITE" id="PS00867">
    <property type="entry name" value="CPSASE_2"/>
    <property type="match status" value="1"/>
</dbReference>
<dbReference type="InterPro" id="IPR005479">
    <property type="entry name" value="CPAse_ATP-bd"/>
</dbReference>
<evidence type="ECO:0000256" key="11">
    <source>
        <dbReference type="ARBA" id="ARBA00023268"/>
    </source>
</evidence>
<dbReference type="InterPro" id="IPR011761">
    <property type="entry name" value="ATP-grasp"/>
</dbReference>
<dbReference type="GO" id="GO:0004075">
    <property type="term" value="F:biotin carboxylase activity"/>
    <property type="evidence" value="ECO:0007669"/>
    <property type="project" value="UniProtKB-EC"/>
</dbReference>
<dbReference type="SMART" id="SM00878">
    <property type="entry name" value="Biotin_carb_C"/>
    <property type="match status" value="1"/>
</dbReference>
<comment type="catalytic activity">
    <reaction evidence="13">
        <text>N(6)-biotinyl-L-lysyl-[protein] + hydrogencarbonate + ATP = N(6)-carboxybiotinyl-L-lysyl-[protein] + ADP + phosphate + H(+)</text>
        <dbReference type="Rhea" id="RHEA:13501"/>
        <dbReference type="Rhea" id="RHEA-COMP:10505"/>
        <dbReference type="Rhea" id="RHEA-COMP:10506"/>
        <dbReference type="ChEBI" id="CHEBI:15378"/>
        <dbReference type="ChEBI" id="CHEBI:17544"/>
        <dbReference type="ChEBI" id="CHEBI:30616"/>
        <dbReference type="ChEBI" id="CHEBI:43474"/>
        <dbReference type="ChEBI" id="CHEBI:83144"/>
        <dbReference type="ChEBI" id="CHEBI:83145"/>
        <dbReference type="ChEBI" id="CHEBI:456216"/>
        <dbReference type="EC" id="6.3.4.14"/>
    </reaction>
</comment>
<proteinExistence type="predicted"/>
<dbReference type="GO" id="GO:0003989">
    <property type="term" value="F:acetyl-CoA carboxylase activity"/>
    <property type="evidence" value="ECO:0007669"/>
    <property type="project" value="UniProtKB-EC"/>
</dbReference>
<feature type="domain" description="Lipoyl-binding" evidence="16">
    <location>
        <begin position="696"/>
        <end position="770"/>
    </location>
</feature>
<dbReference type="FunFam" id="3.30.470.20:FF:000005">
    <property type="entry name" value="Acetyl-CoA carboxylase 1"/>
    <property type="match status" value="1"/>
</dbReference>
<evidence type="ECO:0000256" key="14">
    <source>
        <dbReference type="PROSITE-ProRule" id="PRU00409"/>
    </source>
</evidence>
<feature type="domain" description="CoA carboxyltransferase N-terminal" evidence="19">
    <location>
        <begin position="1522"/>
        <end position="1864"/>
    </location>
</feature>
<dbReference type="Pfam" id="PF00289">
    <property type="entry name" value="Biotin_carb_N"/>
    <property type="match status" value="1"/>
</dbReference>
<dbReference type="PROSITE" id="PS50980">
    <property type="entry name" value="COA_CT_NTER"/>
    <property type="match status" value="1"/>
</dbReference>
<feature type="domain" description="ATP-grasp" evidence="17">
    <location>
        <begin position="213"/>
        <end position="410"/>
    </location>
</feature>
<dbReference type="InterPro" id="IPR005482">
    <property type="entry name" value="Biotin_COase_C"/>
</dbReference>
<dbReference type="FunFam" id="2.40.460.10:FF:000001">
    <property type="entry name" value="Acetyl-CoA carboxylase 1"/>
    <property type="match status" value="1"/>
</dbReference>
<dbReference type="GO" id="GO:0005739">
    <property type="term" value="C:mitochondrion"/>
    <property type="evidence" value="ECO:0007669"/>
    <property type="project" value="TreeGrafter"/>
</dbReference>
<dbReference type="PANTHER" id="PTHR45728">
    <property type="entry name" value="ACETYL-COA CARBOXYLASE, ISOFORM A"/>
    <property type="match status" value="1"/>
</dbReference>
<reference evidence="21" key="1">
    <citation type="journal article" date="2021" name="IMA Fungus">
        <title>Genomic characterization of three marine fungi, including Emericellopsis atlantica sp. nov. with signatures of a generalist lifestyle and marine biomass degradation.</title>
        <authorList>
            <person name="Hagestad O.C."/>
            <person name="Hou L."/>
            <person name="Andersen J.H."/>
            <person name="Hansen E.H."/>
            <person name="Altermark B."/>
            <person name="Li C."/>
            <person name="Kuhnert E."/>
            <person name="Cox R.J."/>
            <person name="Crous P.W."/>
            <person name="Spatafora J.W."/>
            <person name="Lail K."/>
            <person name="Amirebrahimi M."/>
            <person name="Lipzen A."/>
            <person name="Pangilinan J."/>
            <person name="Andreopoulos W."/>
            <person name="Hayes R.D."/>
            <person name="Ng V."/>
            <person name="Grigoriev I.V."/>
            <person name="Jackson S.A."/>
            <person name="Sutton T.D.S."/>
            <person name="Dobson A.D.W."/>
            <person name="Rama T."/>
        </authorList>
    </citation>
    <scope>NUCLEOTIDE SEQUENCE</scope>
    <source>
        <strain evidence="21">TRa018bII</strain>
    </source>
</reference>
<dbReference type="InterPro" id="IPR034733">
    <property type="entry name" value="AcCoA_carboxyl_beta"/>
</dbReference>
<dbReference type="GO" id="GO:0046872">
    <property type="term" value="F:metal ion binding"/>
    <property type="evidence" value="ECO:0007669"/>
    <property type="project" value="InterPro"/>
</dbReference>
<name>A0A9P7Y7L9_9HELO</name>
<evidence type="ECO:0000313" key="21">
    <source>
        <dbReference type="EMBL" id="KAG9228352.1"/>
    </source>
</evidence>
<dbReference type="InterPro" id="IPR011053">
    <property type="entry name" value="Single_hybrid_motif"/>
</dbReference>
<dbReference type="SUPFAM" id="SSF56059">
    <property type="entry name" value="Glutathione synthetase ATP-binding domain-like"/>
    <property type="match status" value="1"/>
</dbReference>
<keyword evidence="6" id="KW-0276">Fatty acid metabolism</keyword>
<evidence type="ECO:0000256" key="9">
    <source>
        <dbReference type="ARBA" id="ARBA00023160"/>
    </source>
</evidence>
<comment type="pathway">
    <text evidence="2">Lipid metabolism; malonyl-CoA biosynthesis; malonyl-CoA from acetyl-CoA: step 1/1.</text>
</comment>
<evidence type="ECO:0000256" key="10">
    <source>
        <dbReference type="ARBA" id="ARBA00023267"/>
    </source>
</evidence>
<dbReference type="SUPFAM" id="SSF52440">
    <property type="entry name" value="PreATP-grasp domain"/>
    <property type="match status" value="1"/>
</dbReference>
<dbReference type="InterPro" id="IPR013815">
    <property type="entry name" value="ATP_grasp_subdomain_1"/>
</dbReference>
<dbReference type="PROSITE" id="PS00188">
    <property type="entry name" value="BIOTIN"/>
    <property type="match status" value="1"/>
</dbReference>
<dbReference type="Gene3D" id="2.40.50.100">
    <property type="match status" value="1"/>
</dbReference>
<evidence type="ECO:0000256" key="15">
    <source>
        <dbReference type="SAM" id="MobiDB-lite"/>
    </source>
</evidence>
<dbReference type="PROSITE" id="PS50968">
    <property type="entry name" value="BIOTINYL_LIPOYL"/>
    <property type="match status" value="1"/>
</dbReference>
<dbReference type="Pfam" id="PF00364">
    <property type="entry name" value="Biotin_lipoyl"/>
    <property type="match status" value="1"/>
</dbReference>
<dbReference type="InterPro" id="IPR011764">
    <property type="entry name" value="Biotin_carboxylation_dom"/>
</dbReference>
<evidence type="ECO:0000256" key="8">
    <source>
        <dbReference type="ARBA" id="ARBA00023098"/>
    </source>
</evidence>
<evidence type="ECO:0000259" key="16">
    <source>
        <dbReference type="PROSITE" id="PS50968"/>
    </source>
</evidence>
<keyword evidence="10" id="KW-0092">Biotin</keyword>
<dbReference type="InterPro" id="IPR016185">
    <property type="entry name" value="PreATP-grasp_dom_sf"/>
</dbReference>
<gene>
    <name evidence="21" type="ORF">BJ875DRAFT_248637</name>
</gene>
<dbReference type="Gene3D" id="3.90.1770.10">
    <property type="entry name" value="PreATP-grasp domain"/>
    <property type="match status" value="1"/>
</dbReference>
<keyword evidence="4" id="KW-0436">Ligase</keyword>
<feature type="region of interest" description="Disordered" evidence="15">
    <location>
        <begin position="441"/>
        <end position="476"/>
    </location>
</feature>
<evidence type="ECO:0000256" key="12">
    <source>
        <dbReference type="ARBA" id="ARBA00048065"/>
    </source>
</evidence>
<dbReference type="FunFam" id="3.90.226.10:FF:000010">
    <property type="entry name" value="acetyl-CoA carboxylase isoform X2"/>
    <property type="match status" value="1"/>
</dbReference>
<evidence type="ECO:0000259" key="17">
    <source>
        <dbReference type="PROSITE" id="PS50975"/>
    </source>
</evidence>
<dbReference type="FunFam" id="2.40.50.100:FF:000005">
    <property type="entry name" value="Acetyl-CoA carboxylase 1"/>
    <property type="match status" value="1"/>
</dbReference>
<dbReference type="Pfam" id="PF08326">
    <property type="entry name" value="ACC_central"/>
    <property type="match status" value="1"/>
</dbReference>
<comment type="catalytic activity">
    <reaction evidence="12">
        <text>hydrogencarbonate + acetyl-CoA + ATP = malonyl-CoA + ADP + phosphate + H(+)</text>
        <dbReference type="Rhea" id="RHEA:11308"/>
        <dbReference type="ChEBI" id="CHEBI:15378"/>
        <dbReference type="ChEBI" id="CHEBI:17544"/>
        <dbReference type="ChEBI" id="CHEBI:30616"/>
        <dbReference type="ChEBI" id="CHEBI:43474"/>
        <dbReference type="ChEBI" id="CHEBI:57288"/>
        <dbReference type="ChEBI" id="CHEBI:57384"/>
        <dbReference type="ChEBI" id="CHEBI:456216"/>
        <dbReference type="EC" id="6.4.1.2"/>
    </reaction>
</comment>
<keyword evidence="22" id="KW-1185">Reference proteome</keyword>
<evidence type="ECO:0000256" key="4">
    <source>
        <dbReference type="ARBA" id="ARBA00022598"/>
    </source>
</evidence>
<evidence type="ECO:0000259" key="18">
    <source>
        <dbReference type="PROSITE" id="PS50979"/>
    </source>
</evidence>
<dbReference type="PROSITE" id="PS50975">
    <property type="entry name" value="ATP_GRASP"/>
    <property type="match status" value="1"/>
</dbReference>
<evidence type="ECO:0000256" key="13">
    <source>
        <dbReference type="ARBA" id="ARBA00048600"/>
    </source>
</evidence>
<dbReference type="SUPFAM" id="SSF52096">
    <property type="entry name" value="ClpP/crotonase"/>
    <property type="match status" value="2"/>
</dbReference>
<feature type="domain" description="Biotin carboxylation" evidence="18">
    <location>
        <begin position="61"/>
        <end position="569"/>
    </location>
</feature>
<accession>A0A9P7Y7L9</accession>
<dbReference type="InterPro" id="IPR013537">
    <property type="entry name" value="AcCoA_COase_cen"/>
</dbReference>
<dbReference type="FunFam" id="3.30.1490.20:FF:000003">
    <property type="entry name" value="acetyl-CoA carboxylase isoform X1"/>
    <property type="match status" value="1"/>
</dbReference>
<dbReference type="Pfam" id="PF02785">
    <property type="entry name" value="Biotin_carb_C"/>
    <property type="match status" value="1"/>
</dbReference>
<organism evidence="21 22">
    <name type="scientific">Amylocarpus encephaloides</name>
    <dbReference type="NCBI Taxonomy" id="45428"/>
    <lineage>
        <taxon>Eukaryota</taxon>
        <taxon>Fungi</taxon>
        <taxon>Dikarya</taxon>
        <taxon>Ascomycota</taxon>
        <taxon>Pezizomycotina</taxon>
        <taxon>Leotiomycetes</taxon>
        <taxon>Helotiales</taxon>
        <taxon>Helotiales incertae sedis</taxon>
        <taxon>Amylocarpus</taxon>
    </lineage>
</organism>
<keyword evidence="3" id="KW-0444">Lipid biosynthesis</keyword>
<dbReference type="PANTHER" id="PTHR45728:SF3">
    <property type="entry name" value="ACETYL-COA CARBOXYLASE"/>
    <property type="match status" value="1"/>
</dbReference>
<evidence type="ECO:0000259" key="20">
    <source>
        <dbReference type="PROSITE" id="PS50989"/>
    </source>
</evidence>
<dbReference type="Pfam" id="PF01039">
    <property type="entry name" value="Carboxyl_trans"/>
    <property type="match status" value="1"/>
</dbReference>
<dbReference type="Gene3D" id="3.30.470.20">
    <property type="entry name" value="ATP-grasp fold, B domain"/>
    <property type="match status" value="1"/>
</dbReference>
<dbReference type="GO" id="GO:0005524">
    <property type="term" value="F:ATP binding"/>
    <property type="evidence" value="ECO:0007669"/>
    <property type="project" value="UniProtKB-UniRule"/>
</dbReference>
<dbReference type="InterPro" id="IPR049074">
    <property type="entry name" value="ACCA_BT"/>
</dbReference>
<dbReference type="Gene3D" id="3.30.1490.20">
    <property type="entry name" value="ATP-grasp fold, A domain"/>
    <property type="match status" value="1"/>
</dbReference>
<evidence type="ECO:0000256" key="7">
    <source>
        <dbReference type="ARBA" id="ARBA00022840"/>
    </source>
</evidence>
<keyword evidence="8" id="KW-0443">Lipid metabolism</keyword>
<dbReference type="InterPro" id="IPR005481">
    <property type="entry name" value="BC-like_N"/>
</dbReference>
<evidence type="ECO:0000256" key="5">
    <source>
        <dbReference type="ARBA" id="ARBA00022741"/>
    </source>
</evidence>
<dbReference type="SUPFAM" id="SSF51246">
    <property type="entry name" value="Rudiment single hybrid motif"/>
    <property type="match status" value="1"/>
</dbReference>
<dbReference type="FunFam" id="3.40.50.20:FF:000005">
    <property type="entry name" value="acetyl-CoA carboxylase isoform X2"/>
    <property type="match status" value="1"/>
</dbReference>
<sequence>MTATNGNGSKAANATVPIMNGSSSYAAKHNLADHFIGGNKLENAPPSLLKDFVTKHDGHTVITNVLIANNGIAAVKEIRSVRKWAYETLGDERAIQFTVMATPEDLAANADYIRMADQYVEVPGGTNNNNYANVELIVDVAERMDVHAVWAGWGHASENPLLPESLAASPKKIVFIGPPGSAMRSLGDKISSTIVAQHANVPCIPWSGTGVDQVEVNDHGIVTVDDKIYMKGCVQSWEEGLEKANQIGFPVMIKASEGGGGKGIRKADSDEGFEALYKAAASEIPGSPIFIMKLAGNARHLEVQLLADEYGNNISLFGRDCSVQRRHQKIIEEAPVTIAKHDTFAAMEKAAVRLGRLVGYVSAGTVEYLYSHADDKFYFLELNPRLQVEHPTTEMVSGVNLPAAQLQIAMGLPLHRIRDIRLLYGADPSTSSEIDFDFSNESSALTQRRPKPKGHTTACRITSEDPGEGFKPSSGKMSELNFRSSSNVWGYFSVGNAGGIHSFSDSQFGHIFAYGENRAASRKHMVVALKELSIRGDFRTTVEYLIKLLETPAFEDNTITTGWLDELISNKLTVERPDPMLAVVCGAVTKAHIASEACIADYRATLEKGQVPAKDILKTVFPIDFIYDGHRYKFTATRSSLDSYHLFVNGSKCSVGIRALADGGLLVLLSGRSHNIYWKEEVGATRLSVDSKTCLLEQENDPTQLRTPSPGKLVKFTVDNGEHIKAGQPFAEVEVMKMYMPLLAQEDGIVQLIKQPGATLEAGDILGILSLDDPSRVKHAQPFLGHLPDLGPPQIVGTKPAQRYVLLYSILTNILGGFDNQVIMAATLKDLIEVLRDTELPFGEWNAQFSALHARMPQRLDATFTQIVDRARQRKGEFPAKNLQKALAKFMEESVAAGDAELLKAALAPLIEVMDRYAGGQKVHEFDVMSGLLEQYAAVERLFSGRTSRDEEVVLKLRDENREDIFKVIQTVLSHSRVGSKNNLILAILEEYRPNKPNAGNVAKYFRPALKKLTELESRQTAKVALKAREVLIQCALPSLEERAAQMEHILRSSVVESRYGETGWEHREPDLEVLKEVVDSKYTVFDVLPIFFGHQDPWVSLAALEVYIRRAYRAYSLKKIEYHNDSTEPPFIVSWDFVLRKVGVSEFGMPIQSSAPSTPATPSYEVGNPFKRISSISDMSYLVNQTNHEPTRKGVIVPVQYLDEAEEYLMRALDVFPIAGSRKKPTKNGLMPELGGKRKPAPKIENEDELTAVCNVAVRDAESLDDAETLARINLIVKEYKEELLSRRIRRLTFICGHRDGSYPGYFTFRGPNYEEDQSIRHSEPALAFQLELGRLSRFLIKPVFTENRNIHIYEAIGKEVEGDKRYFTRAVVRPGRLRDEIPTAEYLISESDRLMNDILDALEIIGNNNSDLNHIFINFSPVFPLQPPEVEKALGGFLERFGRRLWRLRVTGAEIRIICTDPETNQPYPLRVVISNTSGYVIQVEMYAERKSEKGGEWVFHSIGGTTKIGAMHLRPVSTPYPTKEWLQPKRYKAHLMGTQYVYDFPELFRQAIQNSWAKAVSKHSSLADKQPPVGECIEYNELVLDDQDNLAEVIREPGTNTHGMVGWTVTAKTPEYPRGRKFVIIANDITFKIGSFGPREDAFFHKCTELARKQGIPRIYLSANSGARIGMAEELIPHFKVAWNDADKPESGFRYLYLNAEAKKRFEDGKHKDVITEEITEDGETRHKITTIVGAEDGLGVECLKGSGLIAGATSRAYEDIFTITLVTCRSVGIGAYLVRLGQRAIQVEGQPIILTGAPAINKLLGREVYTSNLQLGGTQIMYKNGVSHMTAADDFEGVSKIVEWMAYVPDKRNNPLPIGPAVDTWDRDIIYAPVARQAYDVRWLIGGKDDEEGFMPGLFDKDSFVETLGGWAKTVVVGRARLGGIPMGVIGVETRSVENITPADPANPDSIEQVSNEAGGVWYPNSAFKTAQAIKDFNNGEQLPLMILANWRGFSGGQRDMYNEVLKYGSYIVDALCKYEQPVIIYIPPFGELRGGSWVVVDPTINPEFMEMYADEDSRGGVLEPEGIVNIKYRRDKQLETMARLDPEYAALRKQLADKSLSAEQLGAVKVKATAREQLLLPVYQQISLQFADLHDRAGRMKAKDVIRHPIVWREARRFFYWRVRRRINEEYILKRMSSASKNPLASRQRHRDTLAAWTGIPNFVNADRDVAVWYEENRKVVHDKVDALKVEGVAFDVASLLRSNTKGGLKGVQQMLSMLPVNEREEALKFLSST</sequence>
<dbReference type="SUPFAM" id="SSF51230">
    <property type="entry name" value="Single hybrid motif"/>
    <property type="match status" value="1"/>
</dbReference>
<evidence type="ECO:0000256" key="1">
    <source>
        <dbReference type="ARBA" id="ARBA00001953"/>
    </source>
</evidence>
<dbReference type="InterPro" id="IPR049076">
    <property type="entry name" value="ACCA"/>
</dbReference>
<keyword evidence="9" id="KW-0275">Fatty acid biosynthesis</keyword>
<dbReference type="InterPro" id="IPR029045">
    <property type="entry name" value="ClpP/crotonase-like_dom_sf"/>
</dbReference>
<dbReference type="InterPro" id="IPR000089">
    <property type="entry name" value="Biotin_lipoyl"/>
</dbReference>
<keyword evidence="11" id="KW-0511">Multifunctional enzyme</keyword>
<dbReference type="OrthoDB" id="14612at2759"/>
<dbReference type="Gene3D" id="3.40.50.20">
    <property type="match status" value="1"/>
</dbReference>
<dbReference type="GO" id="GO:0006633">
    <property type="term" value="P:fatty acid biosynthetic process"/>
    <property type="evidence" value="ECO:0007669"/>
    <property type="project" value="UniProtKB-KW"/>
</dbReference>
<dbReference type="Gene3D" id="3.90.226.10">
    <property type="entry name" value="2-enoyl-CoA Hydratase, Chain A, domain 1"/>
    <property type="match status" value="2"/>
</dbReference>
<dbReference type="PROSITE" id="PS50989">
    <property type="entry name" value="COA_CT_CTER"/>
    <property type="match status" value="1"/>
</dbReference>
<evidence type="ECO:0000313" key="22">
    <source>
        <dbReference type="Proteomes" id="UP000824998"/>
    </source>
</evidence>
<dbReference type="PROSITE" id="PS50979">
    <property type="entry name" value="BC"/>
    <property type="match status" value="1"/>
</dbReference>
<protein>
    <submittedName>
        <fullName evidence="21">Acetyl-CoA carboxylase</fullName>
    </submittedName>
</protein>